<comment type="caution">
    <text evidence="3">The sequence shown here is derived from an EMBL/GenBank/DDBJ whole genome shotgun (WGS) entry which is preliminary data.</text>
</comment>
<evidence type="ECO:0000259" key="2">
    <source>
        <dbReference type="Pfam" id="PF12770"/>
    </source>
</evidence>
<evidence type="ECO:0000313" key="3">
    <source>
        <dbReference type="EMBL" id="KAF8425051.1"/>
    </source>
</evidence>
<gene>
    <name evidence="3" type="ORF">L210DRAFT_3765378</name>
</gene>
<dbReference type="Pfam" id="PF12770">
    <property type="entry name" value="CHAT"/>
    <property type="match status" value="1"/>
</dbReference>
<organism evidence="3 4">
    <name type="scientific">Boletus edulis BED1</name>
    <dbReference type="NCBI Taxonomy" id="1328754"/>
    <lineage>
        <taxon>Eukaryota</taxon>
        <taxon>Fungi</taxon>
        <taxon>Dikarya</taxon>
        <taxon>Basidiomycota</taxon>
        <taxon>Agaricomycotina</taxon>
        <taxon>Agaricomycetes</taxon>
        <taxon>Agaricomycetidae</taxon>
        <taxon>Boletales</taxon>
        <taxon>Boletineae</taxon>
        <taxon>Boletaceae</taxon>
        <taxon>Boletoideae</taxon>
        <taxon>Boletus</taxon>
    </lineage>
</organism>
<feature type="region of interest" description="Disordered" evidence="1">
    <location>
        <begin position="778"/>
        <end position="802"/>
    </location>
</feature>
<feature type="compositionally biased region" description="Polar residues" evidence="1">
    <location>
        <begin position="390"/>
        <end position="399"/>
    </location>
</feature>
<dbReference type="PANTHER" id="PTHR19959">
    <property type="entry name" value="KINESIN LIGHT CHAIN"/>
    <property type="match status" value="1"/>
</dbReference>
<dbReference type="EMBL" id="WHUW01000098">
    <property type="protein sequence ID" value="KAF8425051.1"/>
    <property type="molecule type" value="Genomic_DNA"/>
</dbReference>
<dbReference type="Gene3D" id="1.25.40.10">
    <property type="entry name" value="Tetratricopeptide repeat domain"/>
    <property type="match status" value="5"/>
</dbReference>
<dbReference type="SUPFAM" id="SSF48452">
    <property type="entry name" value="TPR-like"/>
    <property type="match status" value="2"/>
</dbReference>
<feature type="region of interest" description="Disordered" evidence="1">
    <location>
        <begin position="372"/>
        <end position="399"/>
    </location>
</feature>
<sequence>MQSSTPQHFYVASLKQEFGYPLRTPEPNSRLGQPYVREGLQIGDVGFVDEDGEFIWLFNIKFPLSDSDRLEKLPEEFHNRILIPPDTFIEFPEPVPKHGLDLEKVFTFGVERKLPESGPRRATYEFTATSKTGAILILPGGATLSKLEDKQKFKEIRQHATKYALQWCKYAQRDSLYLITAAYKTKTWTLGSFYEGSPGKDILVHRESGENSVYKWEYQFNVDHRRGPGNNDNDNQTVLIQGFRITVRWDWFRMIERVERPERWFARVLATFWPIRKSLRWLSQTKIKHVPTRNLSQPVHPLDVINRVLLDKNPRAKVAVTHDNAWIEMLENGLSHAELMQEDRVREFIQDRYTWDLDPEHNVVYLRSKLESSEGINSQPEPEDNHEDSSTLSPQSDDPRYTVTSMRLESIDIDCIYAGVSILVQFGNTIWRTENKPHASVIEWDDMITLPSDLPINITICGAFQLGSTLGTRPICAVQTINTTELTGGTRIVRFSVGKVESCSSLLITLVRHVSYSEPHWSDDEDSVFVEQTKLGFKALYSHHDEPKNECLEYSLECFQRALKQCGLHTACRATALFNLATSRFIKYQAYGIYDELKTSIALYEKALELRNSGDPDRAATSLLLAQALVLCYGRESDESTVTQIEDLLADIQSHCSHHHQTVDIIMRTRRFHQAIDSGNPVQLDELLRDLGCHAYAPPYGFSDRPHMLHKLSVALWSRFQRLGKLSDLELAISTLRNIIGLTPHGHPDQAGRLNNLGGCFLTRFERLGELSDLEHATSTHRDAVRLTPDGHPDKPSRLSNLGNSFRARFERLGELSDLGDAISTHREAVHLTPHGHPRKPSHLHNLGNSFIARFERLGELSDLEDGISTHRDAVRFTPDGHPDKPSRLSNLGNSFRVRFERLGELSDLGDAISTHKDAVHLTPDGHPYKPSHLHNLGNSFIARFERLGELSDLEDATSKHREAVHLTPDGHPHKPSHLHNLGNSFMARFERLGELSDLEDAISTLREAVDLTPDGHPDKPSRLSNLGNSFRVRFERLGELSDLGDAISTHREAVHLTPHGHPRKPSHLHNLGNSFIARFERLGELSNLEDGISTHRDAVHLTPDGHPDKLSRLSNLGNSFRARFERLGELRDLEDAISTHRDAVHLTPDGHPHKPSHLHNLGSSFITRFQRLGELSDLEDGISTHRDAVQLTPHGHPHKPSRLSNLGNSFITRFERLGELRDLEDAISTHRDAIDLTPDGHPDKPSRLNNLGNSFRARFERLGELRDLEDAISTHRDAVHLTPHGHPDTPSGLSNLGNSFITRFERLGELRDLEDAISTHRDAIDLTPHGHPDKPSRLNNLGNSFRARFERLGELRDLEDAISTHRDAVHLTPHGHPDTPSGLSNLGNSFITRFERLGELRDLEDAISTHRDAIDLTPHGHPDKPSRLSNLGNSFRARFEHLKELSDLENAIPLYSHSASVPIGPISVRFHASRNWILCARRMHHPSLLHAYSIAINLLPQLAWIGLSLTHRYAELKRGADVVREAAAAALDSGFPELAVEWLEQGRCIVWGELLQLRGSYEQLSSDHPDHARRFRELSTALDDAGATREKSLSTFLESTDDAMQCTTQTFQQEANRHRTLAIERDKLLQDIRRLPDFERFLLRKDFSQLRASAHSGPVVMLNAAETRCDALILLYDVDHVIHVPLPNFTFQRSVDLQNMLGTLVGDARAPPFDNRETTRGAGSWETFLSTLFNGVIKPVLDALAFSTVGDLSRIFWCPTGPFVFLPIHAAGLYGTQYSSPGHKVSDFVVSSYVPTLSILTRSPNFSVPPSDDLRLLFVPQPPSDGQAPIPCVASELRHIRTVVGNPTSACTTLLESSVGTVEEVLGPDGGRGLGIRHHRAVTFSSRGGLAILSACQSAMGDKDLTDEAIHIAAGMLFAGYGGVIGTMWSISDNFAPVVARGVYEYLFRNGTRPDHRDAARALHEAVGRLRESGEESFATWLPFIHVGL</sequence>
<keyword evidence="4" id="KW-1185">Reference proteome</keyword>
<proteinExistence type="predicted"/>
<accession>A0AAD4BF51</accession>
<dbReference type="InterPro" id="IPR011990">
    <property type="entry name" value="TPR-like_helical_dom_sf"/>
</dbReference>
<name>A0AAD4BF51_BOLED</name>
<protein>
    <recommendedName>
        <fullName evidence="2">CHAT domain-containing protein</fullName>
    </recommendedName>
</protein>
<reference evidence="3" key="1">
    <citation type="submission" date="2019-10" db="EMBL/GenBank/DDBJ databases">
        <authorList>
            <consortium name="DOE Joint Genome Institute"/>
            <person name="Kuo A."/>
            <person name="Miyauchi S."/>
            <person name="Kiss E."/>
            <person name="Drula E."/>
            <person name="Kohler A."/>
            <person name="Sanchez-Garcia M."/>
            <person name="Andreopoulos B."/>
            <person name="Barry K.W."/>
            <person name="Bonito G."/>
            <person name="Buee M."/>
            <person name="Carver A."/>
            <person name="Chen C."/>
            <person name="Cichocki N."/>
            <person name="Clum A."/>
            <person name="Culley D."/>
            <person name="Crous P.W."/>
            <person name="Fauchery L."/>
            <person name="Girlanda M."/>
            <person name="Hayes R."/>
            <person name="Keri Z."/>
            <person name="LaButti K."/>
            <person name="Lipzen A."/>
            <person name="Lombard V."/>
            <person name="Magnuson J."/>
            <person name="Maillard F."/>
            <person name="Morin E."/>
            <person name="Murat C."/>
            <person name="Nolan M."/>
            <person name="Ohm R."/>
            <person name="Pangilinan J."/>
            <person name="Pereira M."/>
            <person name="Perotto S."/>
            <person name="Peter M."/>
            <person name="Riley R."/>
            <person name="Sitrit Y."/>
            <person name="Stielow B."/>
            <person name="Szollosi G."/>
            <person name="Zifcakova L."/>
            <person name="Stursova M."/>
            <person name="Spatafora J.W."/>
            <person name="Tedersoo L."/>
            <person name="Vaario L.-M."/>
            <person name="Yamada A."/>
            <person name="Yan M."/>
            <person name="Wang P."/>
            <person name="Xu J."/>
            <person name="Bruns T."/>
            <person name="Baldrian P."/>
            <person name="Vilgalys R."/>
            <person name="Henrissat B."/>
            <person name="Grigoriev I.V."/>
            <person name="Hibbett D."/>
            <person name="Nagy L.G."/>
            <person name="Martin F.M."/>
        </authorList>
    </citation>
    <scope>NUCLEOTIDE SEQUENCE</scope>
    <source>
        <strain evidence="3">BED1</strain>
    </source>
</reference>
<evidence type="ECO:0000256" key="1">
    <source>
        <dbReference type="SAM" id="MobiDB-lite"/>
    </source>
</evidence>
<dbReference type="PANTHER" id="PTHR19959:SF119">
    <property type="entry name" value="FUNGAL LIPASE-LIKE DOMAIN-CONTAINING PROTEIN"/>
    <property type="match status" value="1"/>
</dbReference>
<dbReference type="InterPro" id="IPR024983">
    <property type="entry name" value="CHAT_dom"/>
</dbReference>
<feature type="compositionally biased region" description="Basic and acidic residues" evidence="1">
    <location>
        <begin position="778"/>
        <end position="797"/>
    </location>
</feature>
<evidence type="ECO:0000313" key="4">
    <source>
        <dbReference type="Proteomes" id="UP001194468"/>
    </source>
</evidence>
<dbReference type="Proteomes" id="UP001194468">
    <property type="component" value="Unassembled WGS sequence"/>
</dbReference>
<feature type="domain" description="CHAT" evidence="2">
    <location>
        <begin position="1890"/>
        <end position="1989"/>
    </location>
</feature>
<reference evidence="3" key="2">
    <citation type="journal article" date="2020" name="Nat. Commun.">
        <title>Large-scale genome sequencing of mycorrhizal fungi provides insights into the early evolution of symbiotic traits.</title>
        <authorList>
            <person name="Miyauchi S."/>
            <person name="Kiss E."/>
            <person name="Kuo A."/>
            <person name="Drula E."/>
            <person name="Kohler A."/>
            <person name="Sanchez-Garcia M."/>
            <person name="Morin E."/>
            <person name="Andreopoulos B."/>
            <person name="Barry K.W."/>
            <person name="Bonito G."/>
            <person name="Buee M."/>
            <person name="Carver A."/>
            <person name="Chen C."/>
            <person name="Cichocki N."/>
            <person name="Clum A."/>
            <person name="Culley D."/>
            <person name="Crous P.W."/>
            <person name="Fauchery L."/>
            <person name="Girlanda M."/>
            <person name="Hayes R.D."/>
            <person name="Keri Z."/>
            <person name="LaButti K."/>
            <person name="Lipzen A."/>
            <person name="Lombard V."/>
            <person name="Magnuson J."/>
            <person name="Maillard F."/>
            <person name="Murat C."/>
            <person name="Nolan M."/>
            <person name="Ohm R.A."/>
            <person name="Pangilinan J."/>
            <person name="Pereira M.F."/>
            <person name="Perotto S."/>
            <person name="Peter M."/>
            <person name="Pfister S."/>
            <person name="Riley R."/>
            <person name="Sitrit Y."/>
            <person name="Stielow J.B."/>
            <person name="Szollosi G."/>
            <person name="Zifcakova L."/>
            <person name="Stursova M."/>
            <person name="Spatafora J.W."/>
            <person name="Tedersoo L."/>
            <person name="Vaario L.M."/>
            <person name="Yamada A."/>
            <person name="Yan M."/>
            <person name="Wang P."/>
            <person name="Xu J."/>
            <person name="Bruns T."/>
            <person name="Baldrian P."/>
            <person name="Vilgalys R."/>
            <person name="Dunand C."/>
            <person name="Henrissat B."/>
            <person name="Grigoriev I.V."/>
            <person name="Hibbett D."/>
            <person name="Nagy L.G."/>
            <person name="Martin F.M."/>
        </authorList>
    </citation>
    <scope>NUCLEOTIDE SEQUENCE</scope>
    <source>
        <strain evidence="3">BED1</strain>
    </source>
</reference>